<dbReference type="EMBL" id="VSRR010002245">
    <property type="protein sequence ID" value="MPC30395.1"/>
    <property type="molecule type" value="Genomic_DNA"/>
</dbReference>
<keyword evidence="2" id="KW-1185">Reference proteome</keyword>
<protein>
    <submittedName>
        <fullName evidence="1">Uncharacterized protein</fullName>
    </submittedName>
</protein>
<gene>
    <name evidence="1" type="ORF">E2C01_023658</name>
</gene>
<evidence type="ECO:0000313" key="2">
    <source>
        <dbReference type="Proteomes" id="UP000324222"/>
    </source>
</evidence>
<evidence type="ECO:0000313" key="1">
    <source>
        <dbReference type="EMBL" id="MPC30395.1"/>
    </source>
</evidence>
<accession>A0A5B7EAM3</accession>
<dbReference type="Proteomes" id="UP000324222">
    <property type="component" value="Unassembled WGS sequence"/>
</dbReference>
<reference evidence="1 2" key="1">
    <citation type="submission" date="2019-05" db="EMBL/GenBank/DDBJ databases">
        <title>Another draft genome of Portunus trituberculatus and its Hox gene families provides insights of decapod evolution.</title>
        <authorList>
            <person name="Jeong J.-H."/>
            <person name="Song I."/>
            <person name="Kim S."/>
            <person name="Choi T."/>
            <person name="Kim D."/>
            <person name="Ryu S."/>
            <person name="Kim W."/>
        </authorList>
    </citation>
    <scope>NUCLEOTIDE SEQUENCE [LARGE SCALE GENOMIC DNA]</scope>
    <source>
        <tissue evidence="1">Muscle</tissue>
    </source>
</reference>
<dbReference type="AlphaFoldDB" id="A0A5B7EAM3"/>
<name>A0A5B7EAM3_PORTR</name>
<organism evidence="1 2">
    <name type="scientific">Portunus trituberculatus</name>
    <name type="common">Swimming crab</name>
    <name type="synonym">Neptunus trituberculatus</name>
    <dbReference type="NCBI Taxonomy" id="210409"/>
    <lineage>
        <taxon>Eukaryota</taxon>
        <taxon>Metazoa</taxon>
        <taxon>Ecdysozoa</taxon>
        <taxon>Arthropoda</taxon>
        <taxon>Crustacea</taxon>
        <taxon>Multicrustacea</taxon>
        <taxon>Malacostraca</taxon>
        <taxon>Eumalacostraca</taxon>
        <taxon>Eucarida</taxon>
        <taxon>Decapoda</taxon>
        <taxon>Pleocyemata</taxon>
        <taxon>Brachyura</taxon>
        <taxon>Eubrachyura</taxon>
        <taxon>Portunoidea</taxon>
        <taxon>Portunidae</taxon>
        <taxon>Portuninae</taxon>
        <taxon>Portunus</taxon>
    </lineage>
</organism>
<comment type="caution">
    <text evidence="1">The sequence shown here is derived from an EMBL/GenBank/DDBJ whole genome shotgun (WGS) entry which is preliminary data.</text>
</comment>
<sequence>MRGRNKAMIIQGRVISKGLREEFSFRDKVLADVPSG</sequence>
<proteinExistence type="predicted"/>